<dbReference type="EMBL" id="JAUHHV010000007">
    <property type="protein sequence ID" value="KAK1418319.1"/>
    <property type="molecule type" value="Genomic_DNA"/>
</dbReference>
<keyword evidence="1" id="KW-0472">Membrane</keyword>
<sequence length="100" mass="11613">MLPNNEKIGLKEKRLRVNKLSKVCLVYIVCLVWFGLVWGNRRNKIETLGKPKPFLVPRHSPSSICRETIYHPPIFNRHQTLKLTHVDLSSVFGELISHLL</sequence>
<feature type="transmembrane region" description="Helical" evidence="1">
    <location>
        <begin position="20"/>
        <end position="38"/>
    </location>
</feature>
<evidence type="ECO:0000313" key="3">
    <source>
        <dbReference type="Proteomes" id="UP001229421"/>
    </source>
</evidence>
<reference evidence="2" key="1">
    <citation type="journal article" date="2023" name="bioRxiv">
        <title>Improved chromosome-level genome assembly for marigold (Tagetes erecta).</title>
        <authorList>
            <person name="Jiang F."/>
            <person name="Yuan L."/>
            <person name="Wang S."/>
            <person name="Wang H."/>
            <person name="Xu D."/>
            <person name="Wang A."/>
            <person name="Fan W."/>
        </authorList>
    </citation>
    <scope>NUCLEOTIDE SEQUENCE</scope>
    <source>
        <strain evidence="2">WSJ</strain>
        <tissue evidence="2">Leaf</tissue>
    </source>
</reference>
<gene>
    <name evidence="2" type="ORF">QVD17_27462</name>
</gene>
<protein>
    <submittedName>
        <fullName evidence="2">Uncharacterized protein</fullName>
    </submittedName>
</protein>
<organism evidence="2 3">
    <name type="scientific">Tagetes erecta</name>
    <name type="common">African marigold</name>
    <dbReference type="NCBI Taxonomy" id="13708"/>
    <lineage>
        <taxon>Eukaryota</taxon>
        <taxon>Viridiplantae</taxon>
        <taxon>Streptophyta</taxon>
        <taxon>Embryophyta</taxon>
        <taxon>Tracheophyta</taxon>
        <taxon>Spermatophyta</taxon>
        <taxon>Magnoliopsida</taxon>
        <taxon>eudicotyledons</taxon>
        <taxon>Gunneridae</taxon>
        <taxon>Pentapetalae</taxon>
        <taxon>asterids</taxon>
        <taxon>campanulids</taxon>
        <taxon>Asterales</taxon>
        <taxon>Asteraceae</taxon>
        <taxon>Asteroideae</taxon>
        <taxon>Heliantheae alliance</taxon>
        <taxon>Tageteae</taxon>
        <taxon>Tagetes</taxon>
    </lineage>
</organism>
<evidence type="ECO:0000256" key="1">
    <source>
        <dbReference type="SAM" id="Phobius"/>
    </source>
</evidence>
<keyword evidence="3" id="KW-1185">Reference proteome</keyword>
<name>A0AAD8K956_TARER</name>
<dbReference type="Proteomes" id="UP001229421">
    <property type="component" value="Unassembled WGS sequence"/>
</dbReference>
<keyword evidence="1" id="KW-1133">Transmembrane helix</keyword>
<comment type="caution">
    <text evidence="2">The sequence shown here is derived from an EMBL/GenBank/DDBJ whole genome shotgun (WGS) entry which is preliminary data.</text>
</comment>
<evidence type="ECO:0000313" key="2">
    <source>
        <dbReference type="EMBL" id="KAK1418319.1"/>
    </source>
</evidence>
<proteinExistence type="predicted"/>
<keyword evidence="1" id="KW-0812">Transmembrane</keyword>
<accession>A0AAD8K956</accession>
<dbReference type="AlphaFoldDB" id="A0AAD8K956"/>